<keyword evidence="1" id="KW-1133">Transmembrane helix</keyword>
<dbReference type="EMBL" id="BPVZ01000009">
    <property type="protein sequence ID" value="GKU95218.1"/>
    <property type="molecule type" value="Genomic_DNA"/>
</dbReference>
<keyword evidence="1" id="KW-0812">Transmembrane</keyword>
<evidence type="ECO:0000313" key="2">
    <source>
        <dbReference type="EMBL" id="GKU95218.1"/>
    </source>
</evidence>
<gene>
    <name evidence="2" type="ORF">SLEP1_g8605</name>
</gene>
<evidence type="ECO:0008006" key="4">
    <source>
        <dbReference type="Google" id="ProtNLM"/>
    </source>
</evidence>
<organism evidence="2 3">
    <name type="scientific">Rubroshorea leprosula</name>
    <dbReference type="NCBI Taxonomy" id="152421"/>
    <lineage>
        <taxon>Eukaryota</taxon>
        <taxon>Viridiplantae</taxon>
        <taxon>Streptophyta</taxon>
        <taxon>Embryophyta</taxon>
        <taxon>Tracheophyta</taxon>
        <taxon>Spermatophyta</taxon>
        <taxon>Magnoliopsida</taxon>
        <taxon>eudicotyledons</taxon>
        <taxon>Gunneridae</taxon>
        <taxon>Pentapetalae</taxon>
        <taxon>rosids</taxon>
        <taxon>malvids</taxon>
        <taxon>Malvales</taxon>
        <taxon>Dipterocarpaceae</taxon>
        <taxon>Rubroshorea</taxon>
    </lineage>
</organism>
<dbReference type="Proteomes" id="UP001054252">
    <property type="component" value="Unassembled WGS sequence"/>
</dbReference>
<comment type="caution">
    <text evidence="2">The sequence shown here is derived from an EMBL/GenBank/DDBJ whole genome shotgun (WGS) entry which is preliminary data.</text>
</comment>
<protein>
    <recommendedName>
        <fullName evidence="4">SnoaL-like domain-containing protein</fullName>
    </recommendedName>
</protein>
<dbReference type="SUPFAM" id="SSF54427">
    <property type="entry name" value="NTF2-like"/>
    <property type="match status" value="1"/>
</dbReference>
<dbReference type="Gene3D" id="3.10.450.50">
    <property type="match status" value="1"/>
</dbReference>
<accession>A0AAV5IBB6</accession>
<keyword evidence="3" id="KW-1185">Reference proteome</keyword>
<dbReference type="AlphaFoldDB" id="A0AAV5IBB6"/>
<name>A0AAV5IBB6_9ROSI</name>
<dbReference type="InterPro" id="IPR032710">
    <property type="entry name" value="NTF2-like_dom_sf"/>
</dbReference>
<feature type="transmembrane region" description="Helical" evidence="1">
    <location>
        <begin position="317"/>
        <end position="337"/>
    </location>
</feature>
<dbReference type="PANTHER" id="PTHR33698">
    <property type="entry name" value="NUCLEAR TRANSPORT FACTOR 2 (NTF2)-LIKE PROTEIN"/>
    <property type="match status" value="1"/>
</dbReference>
<feature type="transmembrane region" description="Helical" evidence="1">
    <location>
        <begin position="291"/>
        <end position="311"/>
    </location>
</feature>
<dbReference type="PANTHER" id="PTHR33698:SF1">
    <property type="entry name" value="NUCLEAR TRANSPORT FACTOR 2 (NTF2) FAMILY PROTEIN"/>
    <property type="match status" value="1"/>
</dbReference>
<reference evidence="2 3" key="1">
    <citation type="journal article" date="2021" name="Commun. Biol.">
        <title>The genome of Shorea leprosula (Dipterocarpaceae) highlights the ecological relevance of drought in aseasonal tropical rainforests.</title>
        <authorList>
            <person name="Ng K.K.S."/>
            <person name="Kobayashi M.J."/>
            <person name="Fawcett J.A."/>
            <person name="Hatakeyama M."/>
            <person name="Paape T."/>
            <person name="Ng C.H."/>
            <person name="Ang C.C."/>
            <person name="Tnah L.H."/>
            <person name="Lee C.T."/>
            <person name="Nishiyama T."/>
            <person name="Sese J."/>
            <person name="O'Brien M.J."/>
            <person name="Copetti D."/>
            <person name="Mohd Noor M.I."/>
            <person name="Ong R.C."/>
            <person name="Putra M."/>
            <person name="Sireger I.Z."/>
            <person name="Indrioko S."/>
            <person name="Kosugi Y."/>
            <person name="Izuno A."/>
            <person name="Isagi Y."/>
            <person name="Lee S.L."/>
            <person name="Shimizu K.K."/>
        </authorList>
    </citation>
    <scope>NUCLEOTIDE SEQUENCE [LARGE SCALE GENOMIC DNA]</scope>
    <source>
        <strain evidence="2">214</strain>
    </source>
</reference>
<evidence type="ECO:0000313" key="3">
    <source>
        <dbReference type="Proteomes" id="UP001054252"/>
    </source>
</evidence>
<keyword evidence="1" id="KW-0472">Membrane</keyword>
<evidence type="ECO:0000256" key="1">
    <source>
        <dbReference type="SAM" id="Phobius"/>
    </source>
</evidence>
<proteinExistence type="predicted"/>
<sequence length="338" mass="38170">MNKPMSSNRIIRPDAAFWLRTNRAGMPPNPYTYMESCLSDAAPMSNKAMVGALNLLGKAPRQHVCFKAVVDLPHNSFPFRSSCQFQQWRTRIQQQQAISIGRQKIKTPKTLTGKRGSSTIMSSIGDDDLGFGPSSPSETIKHFYTCINEKNLKQLEGYISEDCFFEECSFLDPFNGKKEVMYFFDQLTRNMGPNVKFSVENVCDGENFTAGVNWHLEWKETEVPCTRGCSFYECSKAGDRLVIKKARVVIESPIKPGGIVLVLLKNVTMVFDDFPKAAAWFLKSPQVILQFLLKIYAVLLAPIFNPILAGYLKVWELTALLFAFALKILVFIGKILFK</sequence>